<evidence type="ECO:0000256" key="3">
    <source>
        <dbReference type="PROSITE-ProRule" id="PRU00169"/>
    </source>
</evidence>
<feature type="domain" description="Response regulatory" evidence="5">
    <location>
        <begin position="10"/>
        <end position="127"/>
    </location>
</feature>
<dbReference type="PANTHER" id="PTHR43214">
    <property type="entry name" value="TWO-COMPONENT RESPONSE REGULATOR"/>
    <property type="match status" value="1"/>
</dbReference>
<feature type="domain" description="HTH luxR-type" evidence="4">
    <location>
        <begin position="143"/>
        <end position="208"/>
    </location>
</feature>
<dbReference type="PANTHER" id="PTHR43214:SF43">
    <property type="entry name" value="TWO-COMPONENT RESPONSE REGULATOR"/>
    <property type="match status" value="1"/>
</dbReference>
<dbReference type="InterPro" id="IPR001789">
    <property type="entry name" value="Sig_transdc_resp-reg_receiver"/>
</dbReference>
<dbReference type="InterPro" id="IPR011006">
    <property type="entry name" value="CheY-like_superfamily"/>
</dbReference>
<dbReference type="SUPFAM" id="SSF52172">
    <property type="entry name" value="CheY-like"/>
    <property type="match status" value="1"/>
</dbReference>
<dbReference type="Pfam" id="PF00196">
    <property type="entry name" value="GerE"/>
    <property type="match status" value="1"/>
</dbReference>
<evidence type="ECO:0000256" key="2">
    <source>
        <dbReference type="ARBA" id="ARBA00023125"/>
    </source>
</evidence>
<dbReference type="InterPro" id="IPR016032">
    <property type="entry name" value="Sig_transdc_resp-reg_C-effctor"/>
</dbReference>
<evidence type="ECO:0000259" key="5">
    <source>
        <dbReference type="PROSITE" id="PS50110"/>
    </source>
</evidence>
<gene>
    <name evidence="6" type="ORF">IPP58_14150</name>
</gene>
<reference evidence="6" key="1">
    <citation type="submission" date="2020-10" db="EMBL/GenBank/DDBJ databases">
        <title>Connecting structure to function with the recovery of over 1000 high-quality activated sludge metagenome-assembled genomes encoding full-length rRNA genes using long-read sequencing.</title>
        <authorList>
            <person name="Singleton C.M."/>
            <person name="Petriglieri F."/>
            <person name="Kristensen J.M."/>
            <person name="Kirkegaard R.H."/>
            <person name="Michaelsen T.Y."/>
            <person name="Andersen M.H."/>
            <person name="Karst S.M."/>
            <person name="Dueholm M.S."/>
            <person name="Nielsen P.H."/>
            <person name="Albertsen M."/>
        </authorList>
    </citation>
    <scope>NUCLEOTIDE SEQUENCE</scope>
    <source>
        <strain evidence="6">Skiv_18-Q3-R9-52_MAXAC.067</strain>
    </source>
</reference>
<dbReference type="EMBL" id="JADKIO010000010">
    <property type="protein sequence ID" value="MBK9797603.1"/>
    <property type="molecule type" value="Genomic_DNA"/>
</dbReference>
<dbReference type="Proteomes" id="UP000886657">
    <property type="component" value="Unassembled WGS sequence"/>
</dbReference>
<keyword evidence="2" id="KW-0238">DNA-binding</keyword>
<name>A0A9D7SIS2_9BACT</name>
<dbReference type="AlphaFoldDB" id="A0A9D7SIS2"/>
<dbReference type="PROSITE" id="PS00622">
    <property type="entry name" value="HTH_LUXR_1"/>
    <property type="match status" value="1"/>
</dbReference>
<dbReference type="PRINTS" id="PR00038">
    <property type="entry name" value="HTHLUXR"/>
</dbReference>
<dbReference type="InterPro" id="IPR039420">
    <property type="entry name" value="WalR-like"/>
</dbReference>
<protein>
    <submittedName>
        <fullName evidence="6">Response regulator transcription factor</fullName>
    </submittedName>
</protein>
<comment type="caution">
    <text evidence="6">The sequence shown here is derived from an EMBL/GenBank/DDBJ whole genome shotgun (WGS) entry which is preliminary data.</text>
</comment>
<dbReference type="SMART" id="SM00421">
    <property type="entry name" value="HTH_LUXR"/>
    <property type="match status" value="1"/>
</dbReference>
<dbReference type="Gene3D" id="3.40.50.2300">
    <property type="match status" value="1"/>
</dbReference>
<dbReference type="CDD" id="cd17535">
    <property type="entry name" value="REC_NarL-like"/>
    <property type="match status" value="1"/>
</dbReference>
<evidence type="ECO:0000313" key="7">
    <source>
        <dbReference type="Proteomes" id="UP000886657"/>
    </source>
</evidence>
<proteinExistence type="predicted"/>
<dbReference type="PROSITE" id="PS50043">
    <property type="entry name" value="HTH_LUXR_2"/>
    <property type="match status" value="1"/>
</dbReference>
<dbReference type="CDD" id="cd06170">
    <property type="entry name" value="LuxR_C_like"/>
    <property type="match status" value="1"/>
</dbReference>
<dbReference type="InterPro" id="IPR000792">
    <property type="entry name" value="Tscrpt_reg_LuxR_C"/>
</dbReference>
<dbReference type="GO" id="GO:0000160">
    <property type="term" value="P:phosphorelay signal transduction system"/>
    <property type="evidence" value="ECO:0007669"/>
    <property type="project" value="InterPro"/>
</dbReference>
<dbReference type="SUPFAM" id="SSF46894">
    <property type="entry name" value="C-terminal effector domain of the bipartite response regulators"/>
    <property type="match status" value="1"/>
</dbReference>
<dbReference type="GO" id="GO:0003677">
    <property type="term" value="F:DNA binding"/>
    <property type="evidence" value="ECO:0007669"/>
    <property type="project" value="UniProtKB-KW"/>
</dbReference>
<evidence type="ECO:0000256" key="1">
    <source>
        <dbReference type="ARBA" id="ARBA00022553"/>
    </source>
</evidence>
<evidence type="ECO:0000313" key="6">
    <source>
        <dbReference type="EMBL" id="MBK9797603.1"/>
    </source>
</evidence>
<keyword evidence="1 3" id="KW-0597">Phosphoprotein</keyword>
<dbReference type="GO" id="GO:0006355">
    <property type="term" value="P:regulation of DNA-templated transcription"/>
    <property type="evidence" value="ECO:0007669"/>
    <property type="project" value="InterPro"/>
</dbReference>
<dbReference type="Pfam" id="PF00072">
    <property type="entry name" value="Response_reg"/>
    <property type="match status" value="1"/>
</dbReference>
<accession>A0A9D7SIS2</accession>
<dbReference type="InterPro" id="IPR058245">
    <property type="entry name" value="NreC/VraR/RcsB-like_REC"/>
</dbReference>
<sequence length="216" mass="23615">MTTIPTDRIRLLIVDDHPVVRDGLVSILHEGEPDLEVVGEASDGKEAVNSWRTLRPTVTIMDLQIPGQTGVEAILAIRREDPEAKILVLTTFDGDADIQRALEAGARGYLLKSVRRATLIEAVRAVAAGKRYLPPATAARLVEAMESERLTPREVDVLKLLAEGQRNREIADALGLAEPTVKIHVNNLLRKLQAKDRTEAAIIALKRGLIHLGPIS</sequence>
<organism evidence="6 7">
    <name type="scientific">Candidatus Geothrix skivensis</name>
    <dbReference type="NCBI Taxonomy" id="2954439"/>
    <lineage>
        <taxon>Bacteria</taxon>
        <taxon>Pseudomonadati</taxon>
        <taxon>Acidobacteriota</taxon>
        <taxon>Holophagae</taxon>
        <taxon>Holophagales</taxon>
        <taxon>Holophagaceae</taxon>
        <taxon>Geothrix</taxon>
    </lineage>
</organism>
<feature type="modified residue" description="4-aspartylphosphate" evidence="3">
    <location>
        <position position="62"/>
    </location>
</feature>
<evidence type="ECO:0000259" key="4">
    <source>
        <dbReference type="PROSITE" id="PS50043"/>
    </source>
</evidence>
<dbReference type="PROSITE" id="PS50110">
    <property type="entry name" value="RESPONSE_REGULATORY"/>
    <property type="match status" value="1"/>
</dbReference>
<dbReference type="SMART" id="SM00448">
    <property type="entry name" value="REC"/>
    <property type="match status" value="1"/>
</dbReference>